<accession>A0A7C4FBB5</accession>
<dbReference type="AlphaFoldDB" id="A0A7C4FBB5"/>
<dbReference type="InterPro" id="IPR029017">
    <property type="entry name" value="Enolase-like_N"/>
</dbReference>
<gene>
    <name evidence="1" type="ORF">ENV14_00640</name>
</gene>
<reference evidence="1" key="1">
    <citation type="journal article" date="2020" name="mSystems">
        <title>Genome- and Community-Level Interaction Insights into Carbon Utilization and Element Cycling Functions of Hydrothermarchaeota in Hydrothermal Sediment.</title>
        <authorList>
            <person name="Zhou Z."/>
            <person name="Liu Y."/>
            <person name="Xu W."/>
            <person name="Pan J."/>
            <person name="Luo Z.H."/>
            <person name="Li M."/>
        </authorList>
    </citation>
    <scope>NUCLEOTIDE SEQUENCE [LARGE SCALE GENOMIC DNA]</scope>
    <source>
        <strain evidence="1">SpSt-732</strain>
    </source>
</reference>
<comment type="caution">
    <text evidence="1">The sequence shown here is derived from an EMBL/GenBank/DDBJ whole genome shotgun (WGS) entry which is preliminary data.</text>
</comment>
<dbReference type="SUPFAM" id="SSF54826">
    <property type="entry name" value="Enolase N-terminal domain-like"/>
    <property type="match status" value="1"/>
</dbReference>
<proteinExistence type="predicted"/>
<sequence>MMKYKMFIEGIVKWALTTTEFEPRDLHRVVSICTHHYMRIGFLEVAIWDLMARREGKALCKLLGGCRKKVKVYASMG</sequence>
<organism evidence="1">
    <name type="scientific">Ignisphaera aggregans</name>
    <dbReference type="NCBI Taxonomy" id="334771"/>
    <lineage>
        <taxon>Archaea</taxon>
        <taxon>Thermoproteota</taxon>
        <taxon>Thermoprotei</taxon>
        <taxon>Desulfurococcales</taxon>
        <taxon>Desulfurococcaceae</taxon>
        <taxon>Ignisphaera</taxon>
    </lineage>
</organism>
<evidence type="ECO:0000313" key="1">
    <source>
        <dbReference type="EMBL" id="HGI86898.1"/>
    </source>
</evidence>
<dbReference type="EMBL" id="DTFF01000007">
    <property type="protein sequence ID" value="HGI86898.1"/>
    <property type="molecule type" value="Genomic_DNA"/>
</dbReference>
<dbReference type="Gene3D" id="3.30.390.10">
    <property type="entry name" value="Enolase-like, N-terminal domain"/>
    <property type="match status" value="1"/>
</dbReference>
<name>A0A7C4FBB5_9CREN</name>
<protein>
    <submittedName>
        <fullName evidence="1">Uncharacterized protein</fullName>
    </submittedName>
</protein>